<keyword evidence="1" id="KW-1133">Transmembrane helix</keyword>
<reference evidence="2 3" key="1">
    <citation type="submission" date="2019-03" db="EMBL/GenBank/DDBJ databases">
        <title>Genomic Encyclopedia of Type Strains, Phase IV (KMG-IV): sequencing the most valuable type-strain genomes for metagenomic binning, comparative biology and taxonomic classification.</title>
        <authorList>
            <person name="Goeker M."/>
        </authorList>
    </citation>
    <scope>NUCLEOTIDE SEQUENCE [LARGE SCALE GENOMIC DNA]</scope>
    <source>
        <strain evidence="2 3">DSM 13328</strain>
    </source>
</reference>
<proteinExistence type="predicted"/>
<feature type="transmembrane region" description="Helical" evidence="1">
    <location>
        <begin position="45"/>
        <end position="63"/>
    </location>
</feature>
<gene>
    <name evidence="2" type="ORF">C7391_0137</name>
</gene>
<keyword evidence="3" id="KW-1185">Reference proteome</keyword>
<organism evidence="2 3">
    <name type="scientific">Methanimicrococcus blatticola</name>
    <dbReference type="NCBI Taxonomy" id="91560"/>
    <lineage>
        <taxon>Archaea</taxon>
        <taxon>Methanobacteriati</taxon>
        <taxon>Methanobacteriota</taxon>
        <taxon>Stenosarchaea group</taxon>
        <taxon>Methanomicrobia</taxon>
        <taxon>Methanosarcinales</taxon>
        <taxon>Methanosarcinaceae</taxon>
        <taxon>Methanimicrococcus</taxon>
    </lineage>
</organism>
<dbReference type="GO" id="GO:0003676">
    <property type="term" value="F:nucleic acid binding"/>
    <property type="evidence" value="ECO:0007669"/>
    <property type="project" value="InterPro"/>
</dbReference>
<dbReference type="InterPro" id="IPR012156">
    <property type="entry name" value="Cold_shock_CspA"/>
</dbReference>
<feature type="transmembrane region" description="Helical" evidence="1">
    <location>
        <begin position="75"/>
        <end position="94"/>
    </location>
</feature>
<keyword evidence="1" id="KW-0812">Transmembrane</keyword>
<sequence>MVEILSNITILAAIYLVLNIVAFGAYGFDKAKASMDKWRTPEKTLLILAFFGPFGAYAGMLVFRHKTQKKPFTWAVPLFILIHIIAFIGIIFILN</sequence>
<dbReference type="RefSeq" id="WP_133516624.1">
    <property type="nucleotide sequence ID" value="NZ_JAHDUW010000001.1"/>
</dbReference>
<evidence type="ECO:0000313" key="3">
    <source>
        <dbReference type="Proteomes" id="UP000294855"/>
    </source>
</evidence>
<dbReference type="AlphaFoldDB" id="A0A484F6Q6"/>
<dbReference type="Proteomes" id="UP000294855">
    <property type="component" value="Unassembled WGS sequence"/>
</dbReference>
<feature type="transmembrane region" description="Helical" evidence="1">
    <location>
        <begin position="7"/>
        <end position="25"/>
    </location>
</feature>
<dbReference type="Pfam" id="PF06961">
    <property type="entry name" value="DUF1294"/>
    <property type="match status" value="1"/>
</dbReference>
<dbReference type="EMBL" id="SNYS01000005">
    <property type="protein sequence ID" value="TDQ71038.1"/>
    <property type="molecule type" value="Genomic_DNA"/>
</dbReference>
<keyword evidence="1" id="KW-0472">Membrane</keyword>
<protein>
    <submittedName>
        <fullName evidence="2">Uncharacterized membrane protein YsdA (DUF1294 family)</fullName>
    </submittedName>
</protein>
<dbReference type="OrthoDB" id="53377at2157"/>
<comment type="caution">
    <text evidence="2">The sequence shown here is derived from an EMBL/GenBank/DDBJ whole genome shotgun (WGS) entry which is preliminary data.</text>
</comment>
<dbReference type="InterPro" id="IPR010718">
    <property type="entry name" value="DUF1294"/>
</dbReference>
<name>A0A484F6Q6_9EURY</name>
<accession>A0A484F6Q6</accession>
<dbReference type="PIRSF" id="PIRSF002599">
    <property type="entry name" value="Cold_shock_A"/>
    <property type="match status" value="1"/>
</dbReference>
<evidence type="ECO:0000313" key="2">
    <source>
        <dbReference type="EMBL" id="TDQ71038.1"/>
    </source>
</evidence>
<evidence type="ECO:0000256" key="1">
    <source>
        <dbReference type="SAM" id="Phobius"/>
    </source>
</evidence>